<dbReference type="AlphaFoldDB" id="A0A5C6NLN7"/>
<reference evidence="2 3" key="1">
    <citation type="submission" date="2019-04" db="EMBL/GenBank/DDBJ databases">
        <title>Chromosome genome assembly for Takifugu flavidus.</title>
        <authorList>
            <person name="Xiao S."/>
        </authorList>
    </citation>
    <scope>NUCLEOTIDE SEQUENCE [LARGE SCALE GENOMIC DNA]</scope>
    <source>
        <strain evidence="2">HTHZ2018</strain>
        <tissue evidence="2">Muscle</tissue>
    </source>
</reference>
<evidence type="ECO:0000256" key="1">
    <source>
        <dbReference type="SAM" id="MobiDB-lite"/>
    </source>
</evidence>
<accession>A0A5C6NLN7</accession>
<dbReference type="SUPFAM" id="SSF48371">
    <property type="entry name" value="ARM repeat"/>
    <property type="match status" value="1"/>
</dbReference>
<comment type="caution">
    <text evidence="2">The sequence shown here is derived from an EMBL/GenBank/DDBJ whole genome shotgun (WGS) entry which is preliminary data.</text>
</comment>
<evidence type="ECO:0000313" key="2">
    <source>
        <dbReference type="EMBL" id="TWW67579.1"/>
    </source>
</evidence>
<protein>
    <submittedName>
        <fullName evidence="2">Uncharacterized protein</fullName>
    </submittedName>
</protein>
<gene>
    <name evidence="2" type="ORF">D4764_02G0006200</name>
</gene>
<name>A0A5C6NLN7_9TELE</name>
<sequence>MWGLQNNWVPRRRDEGPKTIQHLHQEVKQADQRQQLQLKKAIPGKFNQDSNFEHKTPPKGGSSKPLSELMAKEEAPAQDCGEEDNTLNERQRSSEGFVRALIRAVCQSVIVDCGVRTYELLQRVSLLKRFIKDDQKQLVVHIDQPDGEGPSIHLDALLRMFFDVLLDEVIQDETFFKWRSSAASVLSLHNFFTLLHEANRRFN</sequence>
<evidence type="ECO:0000313" key="3">
    <source>
        <dbReference type="Proteomes" id="UP000324091"/>
    </source>
</evidence>
<dbReference type="Proteomes" id="UP000324091">
    <property type="component" value="Chromosome 2"/>
</dbReference>
<dbReference type="InterPro" id="IPR016024">
    <property type="entry name" value="ARM-type_fold"/>
</dbReference>
<proteinExistence type="predicted"/>
<feature type="region of interest" description="Disordered" evidence="1">
    <location>
        <begin position="41"/>
        <end position="89"/>
    </location>
</feature>
<dbReference type="Gene3D" id="1.25.40.180">
    <property type="match status" value="1"/>
</dbReference>
<organism evidence="2 3">
    <name type="scientific">Takifugu flavidus</name>
    <name type="common">sansaifugu</name>
    <dbReference type="NCBI Taxonomy" id="433684"/>
    <lineage>
        <taxon>Eukaryota</taxon>
        <taxon>Metazoa</taxon>
        <taxon>Chordata</taxon>
        <taxon>Craniata</taxon>
        <taxon>Vertebrata</taxon>
        <taxon>Euteleostomi</taxon>
        <taxon>Actinopterygii</taxon>
        <taxon>Neopterygii</taxon>
        <taxon>Teleostei</taxon>
        <taxon>Neoteleostei</taxon>
        <taxon>Acanthomorphata</taxon>
        <taxon>Eupercaria</taxon>
        <taxon>Tetraodontiformes</taxon>
        <taxon>Tetradontoidea</taxon>
        <taxon>Tetraodontidae</taxon>
        <taxon>Takifugu</taxon>
    </lineage>
</organism>
<keyword evidence="3" id="KW-1185">Reference proteome</keyword>
<dbReference type="EMBL" id="RHFK02000012">
    <property type="protein sequence ID" value="TWW67579.1"/>
    <property type="molecule type" value="Genomic_DNA"/>
</dbReference>